<dbReference type="AlphaFoldDB" id="L8WK06"/>
<name>L8WK06_THACA</name>
<accession>L8WK06</accession>
<keyword evidence="2" id="KW-1185">Reference proteome</keyword>
<evidence type="ECO:0000313" key="1">
    <source>
        <dbReference type="EMBL" id="ELU36694.1"/>
    </source>
</evidence>
<dbReference type="Proteomes" id="UP000011668">
    <property type="component" value="Unassembled WGS sequence"/>
</dbReference>
<comment type="caution">
    <text evidence="1">The sequence shown here is derived from an EMBL/GenBank/DDBJ whole genome shotgun (WGS) entry which is preliminary data.</text>
</comment>
<reference evidence="1 2" key="1">
    <citation type="journal article" date="2013" name="Nat. Commun.">
        <title>The evolution and pathogenic mechanisms of the rice sheath blight pathogen.</title>
        <authorList>
            <person name="Zheng A."/>
            <person name="Lin R."/>
            <person name="Xu L."/>
            <person name="Qin P."/>
            <person name="Tang C."/>
            <person name="Ai P."/>
            <person name="Zhang D."/>
            <person name="Liu Y."/>
            <person name="Sun Z."/>
            <person name="Feng H."/>
            <person name="Wang Y."/>
            <person name="Chen Y."/>
            <person name="Liang X."/>
            <person name="Fu R."/>
            <person name="Li Q."/>
            <person name="Zhang J."/>
            <person name="Yu X."/>
            <person name="Xie Z."/>
            <person name="Ding L."/>
            <person name="Guan P."/>
            <person name="Tang J."/>
            <person name="Liang Y."/>
            <person name="Wang S."/>
            <person name="Deng Q."/>
            <person name="Li S."/>
            <person name="Zhu J."/>
            <person name="Wang L."/>
            <person name="Liu H."/>
            <person name="Li P."/>
        </authorList>
    </citation>
    <scope>NUCLEOTIDE SEQUENCE [LARGE SCALE GENOMIC DNA]</scope>
    <source>
        <strain evidence="2">AG-1 IA</strain>
    </source>
</reference>
<protein>
    <submittedName>
        <fullName evidence="1">Uncharacterized protein</fullName>
    </submittedName>
</protein>
<evidence type="ECO:0000313" key="2">
    <source>
        <dbReference type="Proteomes" id="UP000011668"/>
    </source>
</evidence>
<sequence>MVEVPQAVKAFCVDGLKYLLGYSGSSLLGTQHRLGNPFWILPAALGGSSIYSSRGSDQYDHIQYTRSDNNTTLVMDLGITPFIPGAAVG</sequence>
<gene>
    <name evidence="1" type="ORF">AG1IA_09274</name>
</gene>
<dbReference type="EMBL" id="AFRT01003133">
    <property type="protein sequence ID" value="ELU36694.1"/>
    <property type="molecule type" value="Genomic_DNA"/>
</dbReference>
<organism evidence="1 2">
    <name type="scientific">Thanatephorus cucumeris (strain AG1-IA)</name>
    <name type="common">Rice sheath blight fungus</name>
    <name type="synonym">Rhizoctonia solani</name>
    <dbReference type="NCBI Taxonomy" id="983506"/>
    <lineage>
        <taxon>Eukaryota</taxon>
        <taxon>Fungi</taxon>
        <taxon>Dikarya</taxon>
        <taxon>Basidiomycota</taxon>
        <taxon>Agaricomycotina</taxon>
        <taxon>Agaricomycetes</taxon>
        <taxon>Cantharellales</taxon>
        <taxon>Ceratobasidiaceae</taxon>
        <taxon>Rhizoctonia</taxon>
        <taxon>Rhizoctonia solani AG-1</taxon>
    </lineage>
</organism>
<proteinExistence type="predicted"/>
<dbReference type="HOGENOM" id="CLU_2456308_0_0_1"/>